<dbReference type="Proteomes" id="UP001386955">
    <property type="component" value="Unassembled WGS sequence"/>
</dbReference>
<dbReference type="PROSITE" id="PS50948">
    <property type="entry name" value="PAN"/>
    <property type="match status" value="1"/>
</dbReference>
<dbReference type="InterPro" id="IPR008271">
    <property type="entry name" value="Ser/Thr_kinase_AS"/>
</dbReference>
<dbReference type="GO" id="GO:0004674">
    <property type="term" value="F:protein serine/threonine kinase activity"/>
    <property type="evidence" value="ECO:0007669"/>
    <property type="project" value="UniProtKB-KW"/>
</dbReference>
<keyword evidence="8 15" id="KW-0418">Kinase</keyword>
<dbReference type="Pfam" id="PF01453">
    <property type="entry name" value="B_lectin"/>
    <property type="match status" value="1"/>
</dbReference>
<dbReference type="GO" id="GO:0005524">
    <property type="term" value="F:ATP binding"/>
    <property type="evidence" value="ECO:0007669"/>
    <property type="project" value="UniProtKB-UniRule"/>
</dbReference>
<keyword evidence="12" id="KW-0325">Glycoprotein</keyword>
<accession>A0AAN9XQA5</accession>
<evidence type="ECO:0000256" key="3">
    <source>
        <dbReference type="ARBA" id="ARBA00022527"/>
    </source>
</evidence>
<dbReference type="SUPFAM" id="SSF51110">
    <property type="entry name" value="alpha-D-mannose-specific plant lectins"/>
    <property type="match status" value="1"/>
</dbReference>
<keyword evidence="6" id="KW-0732">Signal</keyword>
<keyword evidence="4" id="KW-0597">Phosphoprotein</keyword>
<dbReference type="GO" id="GO:0048544">
    <property type="term" value="P:recognition of pollen"/>
    <property type="evidence" value="ECO:0007669"/>
    <property type="project" value="InterPro"/>
</dbReference>
<evidence type="ECO:0000256" key="8">
    <source>
        <dbReference type="ARBA" id="ARBA00022777"/>
    </source>
</evidence>
<dbReference type="SMART" id="SM00473">
    <property type="entry name" value="PAN_AP"/>
    <property type="match status" value="1"/>
</dbReference>
<evidence type="ECO:0000256" key="6">
    <source>
        <dbReference type="ARBA" id="ARBA00022729"/>
    </source>
</evidence>
<dbReference type="InterPro" id="IPR000858">
    <property type="entry name" value="S_locus_glycoprot_dom"/>
</dbReference>
<feature type="domain" description="Apple" evidence="21">
    <location>
        <begin position="365"/>
        <end position="448"/>
    </location>
</feature>
<dbReference type="InterPro" id="IPR024171">
    <property type="entry name" value="SRK-like_kinase"/>
</dbReference>
<dbReference type="FunFam" id="3.30.200.20:FF:000195">
    <property type="entry name" value="G-type lectin S-receptor-like serine/threonine-protein kinase"/>
    <property type="match status" value="1"/>
</dbReference>
<dbReference type="PROSITE" id="PS50927">
    <property type="entry name" value="BULB_LECTIN"/>
    <property type="match status" value="1"/>
</dbReference>
<dbReference type="InterPro" id="IPR011009">
    <property type="entry name" value="Kinase-like_dom_sf"/>
</dbReference>
<dbReference type="Pfam" id="PF08276">
    <property type="entry name" value="PAN_2"/>
    <property type="match status" value="1"/>
</dbReference>
<evidence type="ECO:0000256" key="12">
    <source>
        <dbReference type="ARBA" id="ARBA00023180"/>
    </source>
</evidence>
<dbReference type="PROSITE" id="PS00107">
    <property type="entry name" value="PROTEIN_KINASE_ATP"/>
    <property type="match status" value="1"/>
</dbReference>
<evidence type="ECO:0000256" key="1">
    <source>
        <dbReference type="ARBA" id="ARBA00004251"/>
    </source>
</evidence>
<name>A0AAN9XQA5_PSOTE</name>
<organism evidence="22 23">
    <name type="scientific">Psophocarpus tetragonolobus</name>
    <name type="common">Winged bean</name>
    <name type="synonym">Dolichos tetragonolobus</name>
    <dbReference type="NCBI Taxonomy" id="3891"/>
    <lineage>
        <taxon>Eukaryota</taxon>
        <taxon>Viridiplantae</taxon>
        <taxon>Streptophyta</taxon>
        <taxon>Embryophyta</taxon>
        <taxon>Tracheophyta</taxon>
        <taxon>Spermatophyta</taxon>
        <taxon>Magnoliopsida</taxon>
        <taxon>eudicotyledons</taxon>
        <taxon>Gunneridae</taxon>
        <taxon>Pentapetalae</taxon>
        <taxon>rosids</taxon>
        <taxon>fabids</taxon>
        <taxon>Fabales</taxon>
        <taxon>Fabaceae</taxon>
        <taxon>Papilionoideae</taxon>
        <taxon>50 kb inversion clade</taxon>
        <taxon>NPAAA clade</taxon>
        <taxon>indigoferoid/millettioid clade</taxon>
        <taxon>Phaseoleae</taxon>
        <taxon>Psophocarpus</taxon>
    </lineage>
</organism>
<keyword evidence="9 15" id="KW-0067">ATP-binding</keyword>
<evidence type="ECO:0000256" key="9">
    <source>
        <dbReference type="ARBA" id="ARBA00022840"/>
    </source>
</evidence>
<dbReference type="Gene3D" id="1.10.510.10">
    <property type="entry name" value="Transferase(Phosphotransferase) domain 1"/>
    <property type="match status" value="1"/>
</dbReference>
<dbReference type="CDD" id="cd14066">
    <property type="entry name" value="STKc_IRAK"/>
    <property type="match status" value="1"/>
</dbReference>
<comment type="catalytic activity">
    <reaction evidence="13 15">
        <text>L-threonyl-[protein] + ATP = O-phospho-L-threonyl-[protein] + ADP + H(+)</text>
        <dbReference type="Rhea" id="RHEA:46608"/>
        <dbReference type="Rhea" id="RHEA-COMP:11060"/>
        <dbReference type="Rhea" id="RHEA-COMP:11605"/>
        <dbReference type="ChEBI" id="CHEBI:15378"/>
        <dbReference type="ChEBI" id="CHEBI:30013"/>
        <dbReference type="ChEBI" id="CHEBI:30616"/>
        <dbReference type="ChEBI" id="CHEBI:61977"/>
        <dbReference type="ChEBI" id="CHEBI:456216"/>
        <dbReference type="EC" id="2.7.11.1"/>
    </reaction>
</comment>
<evidence type="ECO:0000256" key="2">
    <source>
        <dbReference type="ARBA" id="ARBA00022475"/>
    </source>
</evidence>
<dbReference type="Gene3D" id="2.90.10.10">
    <property type="entry name" value="Bulb-type lectin domain"/>
    <property type="match status" value="1"/>
</dbReference>
<dbReference type="Pfam" id="PF00954">
    <property type="entry name" value="S_locus_glycop"/>
    <property type="match status" value="1"/>
</dbReference>
<comment type="caution">
    <text evidence="22">The sequence shown here is derived from an EMBL/GenBank/DDBJ whole genome shotgun (WGS) entry which is preliminary data.</text>
</comment>
<evidence type="ECO:0000256" key="11">
    <source>
        <dbReference type="ARBA" id="ARBA00023170"/>
    </source>
</evidence>
<keyword evidence="2" id="KW-1003">Cell membrane</keyword>
<sequence>MCVHCGRSNRPLDLIDLRELQDYQAMENLPLMFVLTKILLFFCSSAIADDSISQFQSLSKGKTLVSEEGTFELGFFGLGNAGDRYLGIWYKSIPVKTVVWVANRANPVKGNSSLLRINSKGNLELVNHNGVVAWSANSRKKVQNPIAQLLNSGNLVVRDEGDQDPEHYLWQSFDYPSDTLLPGMKLGWDLKTGFERRVSAWKNWDDPSPGDFSWGISLDGFPQVVMWKGSKEFYRGGHWNGLGFSGAPELKANPVFEFKFVSNEDEVYYTYSLRNKSMISRIVINQTISTRQRYIWIGEAQTWRLYASVPRDNCDSYNLCGPNGNCVIGDSPVCQCLRGFKPRSPGNWDMMDWTQGCFLTEEWNCEKWRKHGFVKFSGLKAPDTSHSWFNESMSVNECRDKCLENCSCKAYANSDVRGGGSGCLMWFDDLKDIREFSGGGRDLYVRTTISESDVKEKHRLKVMAIILIVSSALTIILVLYKVGKTVKIFKAFETGKNLMVENNGEDKKEDLDLPLFDLSAIVKATDGFSINNKLGEGGFGAVYMGTLADGQEIAVKRLSQSSGQGFNEFKNEVILIAKLQHRNLVKLLGCCIEGEEKMLVYEYMPNKSLDSFIYGRAKAKVLDWPKRFNIICGIARGLLYLHQDSRLRIVHRDLKASNVLLDLEFKPKISDFGMARTFGGDQNEGNTKRVVGTYGYMAPEYAIYGLFSVKSDVFSFGILMLEIVSGKKNRGFSHSNNSINLIGHAWKFWKESRPLELIDSCMENSSVLSDALRCIHISLLCVQQYPEDRPSMSTVVVMLSSHNPLPQPKEPAFLMEKEFFFAADSTTKNQFSSTNDISVTMIEPR</sequence>
<dbReference type="SUPFAM" id="SSF56112">
    <property type="entry name" value="Protein kinase-like (PK-like)"/>
    <property type="match status" value="1"/>
</dbReference>
<dbReference type="FunFam" id="2.90.10.10:FF:000001">
    <property type="entry name" value="G-type lectin S-receptor-like serine/threonine-protein kinase"/>
    <property type="match status" value="1"/>
</dbReference>
<dbReference type="FunFam" id="3.50.4.10:FF:000002">
    <property type="entry name" value="G-type lectin S-receptor-like serine/threonine-protein kinase"/>
    <property type="match status" value="1"/>
</dbReference>
<evidence type="ECO:0000259" key="21">
    <source>
        <dbReference type="PROSITE" id="PS50948"/>
    </source>
</evidence>
<keyword evidence="11" id="KW-0675">Receptor</keyword>
<dbReference type="InterPro" id="IPR017441">
    <property type="entry name" value="Protein_kinase_ATP_BS"/>
</dbReference>
<evidence type="ECO:0000313" key="22">
    <source>
        <dbReference type="EMBL" id="KAK7401875.1"/>
    </source>
</evidence>
<evidence type="ECO:0000256" key="7">
    <source>
        <dbReference type="ARBA" id="ARBA00022741"/>
    </source>
</evidence>
<feature type="binding site" evidence="17">
    <location>
        <position position="556"/>
    </location>
    <ligand>
        <name>ATP</name>
        <dbReference type="ChEBI" id="CHEBI:30616"/>
    </ligand>
</feature>
<evidence type="ECO:0000313" key="23">
    <source>
        <dbReference type="Proteomes" id="UP001386955"/>
    </source>
</evidence>
<dbReference type="AlphaFoldDB" id="A0AAN9XQA5"/>
<evidence type="ECO:0000259" key="20">
    <source>
        <dbReference type="PROSITE" id="PS50927"/>
    </source>
</evidence>
<keyword evidence="2" id="KW-0472">Membrane</keyword>
<dbReference type="PROSITE" id="PS00108">
    <property type="entry name" value="PROTEIN_KINASE_ST"/>
    <property type="match status" value="1"/>
</dbReference>
<reference evidence="22 23" key="1">
    <citation type="submission" date="2024-01" db="EMBL/GenBank/DDBJ databases">
        <title>The genomes of 5 underutilized Papilionoideae crops provide insights into root nodulation and disease resistanc.</title>
        <authorList>
            <person name="Jiang F."/>
        </authorList>
    </citation>
    <scope>NUCLEOTIDE SEQUENCE [LARGE SCALE GENOMIC DNA]</scope>
    <source>
        <strain evidence="22">DUOXIRENSHENG_FW03</strain>
        <tissue evidence="22">Leaves</tissue>
    </source>
</reference>
<evidence type="ECO:0000256" key="15">
    <source>
        <dbReference type="PIRNR" id="PIRNR000641"/>
    </source>
</evidence>
<dbReference type="PROSITE" id="PS50011">
    <property type="entry name" value="PROTEIN_KINASE_DOM"/>
    <property type="match status" value="1"/>
</dbReference>
<dbReference type="PROSITE" id="PS50026">
    <property type="entry name" value="EGF_3"/>
    <property type="match status" value="1"/>
</dbReference>
<dbReference type="SMART" id="SM00108">
    <property type="entry name" value="B_lectin"/>
    <property type="match status" value="1"/>
</dbReference>
<dbReference type="InterPro" id="IPR036426">
    <property type="entry name" value="Bulb-type_lectin_dom_sf"/>
</dbReference>
<dbReference type="FunFam" id="1.10.510.10:FF:000060">
    <property type="entry name" value="G-type lectin S-receptor-like serine/threonine-protein kinase"/>
    <property type="match status" value="1"/>
</dbReference>
<dbReference type="EMBL" id="JAYMYS010000003">
    <property type="protein sequence ID" value="KAK7401875.1"/>
    <property type="molecule type" value="Genomic_DNA"/>
</dbReference>
<comment type="catalytic activity">
    <reaction evidence="14 15">
        <text>L-seryl-[protein] + ATP = O-phospho-L-seryl-[protein] + ADP + H(+)</text>
        <dbReference type="Rhea" id="RHEA:17989"/>
        <dbReference type="Rhea" id="RHEA-COMP:9863"/>
        <dbReference type="Rhea" id="RHEA-COMP:11604"/>
        <dbReference type="ChEBI" id="CHEBI:15378"/>
        <dbReference type="ChEBI" id="CHEBI:29999"/>
        <dbReference type="ChEBI" id="CHEBI:30616"/>
        <dbReference type="ChEBI" id="CHEBI:83421"/>
        <dbReference type="ChEBI" id="CHEBI:456216"/>
        <dbReference type="EC" id="2.7.11.1"/>
    </reaction>
</comment>
<evidence type="ECO:0000256" key="16">
    <source>
        <dbReference type="PROSITE-ProRule" id="PRU00076"/>
    </source>
</evidence>
<evidence type="ECO:0000259" key="18">
    <source>
        <dbReference type="PROSITE" id="PS50011"/>
    </source>
</evidence>
<keyword evidence="16" id="KW-0245">EGF-like domain</keyword>
<evidence type="ECO:0000256" key="14">
    <source>
        <dbReference type="ARBA" id="ARBA00048679"/>
    </source>
</evidence>
<protein>
    <recommendedName>
        <fullName evidence="15">Receptor-like serine/threonine-protein kinase</fullName>
        <ecNumber evidence="15">2.7.11.1</ecNumber>
    </recommendedName>
</protein>
<dbReference type="EC" id="2.7.11.1" evidence="15"/>
<evidence type="ECO:0000259" key="19">
    <source>
        <dbReference type="PROSITE" id="PS50026"/>
    </source>
</evidence>
<dbReference type="InterPro" id="IPR003609">
    <property type="entry name" value="Pan_app"/>
</dbReference>
<dbReference type="Gene3D" id="3.30.200.20">
    <property type="entry name" value="Phosphorylase Kinase, domain 1"/>
    <property type="match status" value="1"/>
</dbReference>
<feature type="domain" description="Bulb-type lectin" evidence="20">
    <location>
        <begin position="49"/>
        <end position="170"/>
    </location>
</feature>
<gene>
    <name evidence="22" type="ORF">VNO78_13706</name>
</gene>
<keyword evidence="5 15" id="KW-0808">Transferase</keyword>
<dbReference type="PIRSF" id="PIRSF000641">
    <property type="entry name" value="SRK"/>
    <property type="match status" value="1"/>
</dbReference>
<evidence type="ECO:0000256" key="17">
    <source>
        <dbReference type="PROSITE-ProRule" id="PRU10141"/>
    </source>
</evidence>
<keyword evidence="7 15" id="KW-0547">Nucleotide-binding</keyword>
<evidence type="ECO:0000256" key="10">
    <source>
        <dbReference type="ARBA" id="ARBA00023157"/>
    </source>
</evidence>
<dbReference type="InterPro" id="IPR001245">
    <property type="entry name" value="Ser-Thr/Tyr_kinase_cat_dom"/>
</dbReference>
<proteinExistence type="inferred from homology"/>
<keyword evidence="23" id="KW-1185">Reference proteome</keyword>
<dbReference type="CDD" id="cd00028">
    <property type="entry name" value="B_lectin"/>
    <property type="match status" value="1"/>
</dbReference>
<keyword evidence="3 15" id="KW-0723">Serine/threonine-protein kinase</keyword>
<dbReference type="Pfam" id="PF07714">
    <property type="entry name" value="PK_Tyr_Ser-Thr"/>
    <property type="match status" value="1"/>
</dbReference>
<evidence type="ECO:0000256" key="5">
    <source>
        <dbReference type="ARBA" id="ARBA00022679"/>
    </source>
</evidence>
<feature type="domain" description="EGF-like" evidence="19">
    <location>
        <begin position="310"/>
        <end position="346"/>
    </location>
</feature>
<dbReference type="InterPro" id="IPR001480">
    <property type="entry name" value="Bulb-type_lectin_dom"/>
</dbReference>
<comment type="subcellular location">
    <subcellularLocation>
        <location evidence="1">Cell membrane</location>
        <topology evidence="1">Single-pass type I membrane protein</topology>
    </subcellularLocation>
</comment>
<dbReference type="CDD" id="cd01098">
    <property type="entry name" value="PAN_AP_plant"/>
    <property type="match status" value="1"/>
</dbReference>
<evidence type="ECO:0000256" key="4">
    <source>
        <dbReference type="ARBA" id="ARBA00022553"/>
    </source>
</evidence>
<dbReference type="InterPro" id="IPR000719">
    <property type="entry name" value="Prot_kinase_dom"/>
</dbReference>
<comment type="similarity">
    <text evidence="15">Belongs to the protein kinase superfamily. Ser/Thr protein kinase family.</text>
</comment>
<dbReference type="PANTHER" id="PTHR27002">
    <property type="entry name" value="RECEPTOR-LIKE SERINE/THREONINE-PROTEIN KINASE SD1-8"/>
    <property type="match status" value="1"/>
</dbReference>
<dbReference type="InterPro" id="IPR000742">
    <property type="entry name" value="EGF"/>
</dbReference>
<dbReference type="SMART" id="SM00220">
    <property type="entry name" value="S_TKc"/>
    <property type="match status" value="1"/>
</dbReference>
<dbReference type="GO" id="GO:0005886">
    <property type="term" value="C:plasma membrane"/>
    <property type="evidence" value="ECO:0007669"/>
    <property type="project" value="UniProtKB-SubCell"/>
</dbReference>
<evidence type="ECO:0000256" key="13">
    <source>
        <dbReference type="ARBA" id="ARBA00047899"/>
    </source>
</evidence>
<keyword evidence="10" id="KW-1015">Disulfide bond</keyword>
<feature type="domain" description="Protein kinase" evidence="18">
    <location>
        <begin position="528"/>
        <end position="805"/>
    </location>
</feature>
<dbReference type="PANTHER" id="PTHR27002:SF900">
    <property type="entry name" value="S-LOCUS LECTIN KINASE FAMILY PROTEIN"/>
    <property type="match status" value="1"/>
</dbReference>
<comment type="caution">
    <text evidence="16">Lacks conserved residue(s) required for the propagation of feature annotation.</text>
</comment>